<evidence type="ECO:0000313" key="2">
    <source>
        <dbReference type="Proteomes" id="UP000198773"/>
    </source>
</evidence>
<name>A0A1H3Y0R4_ALKAM</name>
<reference evidence="1 2" key="1">
    <citation type="submission" date="2016-10" db="EMBL/GenBank/DDBJ databases">
        <authorList>
            <person name="de Groot N.N."/>
        </authorList>
    </citation>
    <scope>NUCLEOTIDE SEQUENCE [LARGE SCALE GENOMIC DNA]</scope>
    <source>
        <strain evidence="1 2">CGMCC 1.3430</strain>
    </source>
</reference>
<dbReference type="InterPro" id="IPR025528">
    <property type="entry name" value="BrnA_antitoxin"/>
</dbReference>
<dbReference type="Pfam" id="PF14384">
    <property type="entry name" value="BrnA_antitoxin"/>
    <property type="match status" value="1"/>
</dbReference>
<dbReference type="Proteomes" id="UP000198773">
    <property type="component" value="Unassembled WGS sequence"/>
</dbReference>
<evidence type="ECO:0000313" key="1">
    <source>
        <dbReference type="EMBL" id="SEA04392.1"/>
    </source>
</evidence>
<dbReference type="OrthoDB" id="9796641at2"/>
<gene>
    <name evidence="1" type="ORF">SAMN04488051_101459</name>
</gene>
<accession>A0A1H3Y0R4</accession>
<proteinExistence type="predicted"/>
<organism evidence="1 2">
    <name type="scientific">Alkalimonas amylolytica</name>
    <dbReference type="NCBI Taxonomy" id="152573"/>
    <lineage>
        <taxon>Bacteria</taxon>
        <taxon>Pseudomonadati</taxon>
        <taxon>Pseudomonadota</taxon>
        <taxon>Gammaproteobacteria</taxon>
        <taxon>Alkalimonas</taxon>
    </lineage>
</organism>
<dbReference type="RefSeq" id="WP_091338795.1">
    <property type="nucleotide sequence ID" value="NZ_FNRM01000001.1"/>
</dbReference>
<dbReference type="STRING" id="152573.SAMN04488051_101459"/>
<dbReference type="AlphaFoldDB" id="A0A1H3Y0R4"/>
<dbReference type="EMBL" id="FNRM01000001">
    <property type="protein sequence ID" value="SEA04392.1"/>
    <property type="molecule type" value="Genomic_DNA"/>
</dbReference>
<keyword evidence="2" id="KW-1185">Reference proteome</keyword>
<sequence length="85" mass="10045">MNKVSKTDWKRLSEMEDKDIDTSDIAELDDAFFQNAEVQVPPKQPVTLRLDADVLLWFKSQGQGYQTRINKLLRRYMESQQSRPR</sequence>
<protein>
    <submittedName>
        <fullName evidence="1">Uncharacterized conserved protein, DUF4415 family</fullName>
    </submittedName>
</protein>